<evidence type="ECO:0000313" key="14">
    <source>
        <dbReference type="EMBL" id="VFK74651.1"/>
    </source>
</evidence>
<dbReference type="InterPro" id="IPR045864">
    <property type="entry name" value="aa-tRNA-synth_II/BPL/LPL"/>
</dbReference>
<dbReference type="FunFam" id="3.30.930.10:FF:000020">
    <property type="entry name" value="Octanoyltransferase"/>
    <property type="match status" value="1"/>
</dbReference>
<dbReference type="NCBIfam" id="TIGR00214">
    <property type="entry name" value="lipB"/>
    <property type="match status" value="1"/>
</dbReference>
<keyword evidence="3 6" id="KW-0808">Transferase</keyword>
<dbReference type="GO" id="GO:0005737">
    <property type="term" value="C:cytoplasm"/>
    <property type="evidence" value="ECO:0007669"/>
    <property type="project" value="UniProtKB-SubCell"/>
</dbReference>
<gene>
    <name evidence="6" type="primary">lipB</name>
    <name evidence="13" type="ORF">BECKMB1821G_GA0114241_10859</name>
    <name evidence="14" type="ORF">BECKMB1821H_GA0114242_100810</name>
    <name evidence="12" type="ORF">BECKMB1821I_GA0114274_100810</name>
</gene>
<evidence type="ECO:0000256" key="6">
    <source>
        <dbReference type="HAMAP-Rule" id="MF_00013"/>
    </source>
</evidence>
<dbReference type="InterPro" id="IPR004143">
    <property type="entry name" value="BPL_LPL_catalytic"/>
</dbReference>
<dbReference type="EMBL" id="CAADGH010000008">
    <property type="protein sequence ID" value="VFK74651.1"/>
    <property type="molecule type" value="Genomic_DNA"/>
</dbReference>
<dbReference type="InterPro" id="IPR000544">
    <property type="entry name" value="Octanoyltransferase"/>
</dbReference>
<feature type="active site" description="Acyl-thioester intermediate" evidence="6 8">
    <location>
        <position position="177"/>
    </location>
</feature>
<accession>A0A451B8R1</accession>
<dbReference type="EMBL" id="CAADFO010000085">
    <property type="protein sequence ID" value="VFK31483.1"/>
    <property type="molecule type" value="Genomic_DNA"/>
</dbReference>
<keyword evidence="2 6" id="KW-0963">Cytoplasm</keyword>
<dbReference type="PROSITE" id="PS51733">
    <property type="entry name" value="BPL_LPL_CATALYTIC"/>
    <property type="match status" value="1"/>
</dbReference>
<name>A0A451B8R1_9GAMM</name>
<evidence type="ECO:0000313" key="12">
    <source>
        <dbReference type="EMBL" id="VFK29051.1"/>
    </source>
</evidence>
<dbReference type="CDD" id="cd16444">
    <property type="entry name" value="LipB"/>
    <property type="match status" value="1"/>
</dbReference>
<feature type="binding site" evidence="6 9">
    <location>
        <begin position="159"/>
        <end position="161"/>
    </location>
    <ligand>
        <name>substrate</name>
    </ligand>
</feature>
<evidence type="ECO:0000256" key="3">
    <source>
        <dbReference type="ARBA" id="ARBA00022679"/>
    </source>
</evidence>
<dbReference type="GO" id="GO:0033819">
    <property type="term" value="F:lipoyl(octanoyl) transferase activity"/>
    <property type="evidence" value="ECO:0007669"/>
    <property type="project" value="UniProtKB-EC"/>
</dbReference>
<dbReference type="HAMAP" id="MF_00013">
    <property type="entry name" value="LipB"/>
    <property type="match status" value="1"/>
</dbReference>
<reference evidence="14" key="1">
    <citation type="submission" date="2019-02" db="EMBL/GenBank/DDBJ databases">
        <authorList>
            <person name="Gruber-Vodicka R. H."/>
            <person name="Seah K. B. B."/>
        </authorList>
    </citation>
    <scope>NUCLEOTIDE SEQUENCE</scope>
    <source>
        <strain evidence="13">BECK_BZ197</strain>
        <strain evidence="14">BECK_BZ198</strain>
        <strain evidence="12">BECK_BZ199</strain>
    </source>
</reference>
<dbReference type="PROSITE" id="PS01313">
    <property type="entry name" value="LIPB"/>
    <property type="match status" value="1"/>
</dbReference>
<feature type="site" description="Lowers pKa of active site Cys" evidence="6 10">
    <location>
        <position position="143"/>
    </location>
</feature>
<organism evidence="14">
    <name type="scientific">Candidatus Kentrum sp. MB</name>
    <dbReference type="NCBI Taxonomy" id="2138164"/>
    <lineage>
        <taxon>Bacteria</taxon>
        <taxon>Pseudomonadati</taxon>
        <taxon>Pseudomonadota</taxon>
        <taxon>Gammaproteobacteria</taxon>
        <taxon>Candidatus Kentrum</taxon>
    </lineage>
</organism>
<feature type="binding site" evidence="6 9">
    <location>
        <begin position="79"/>
        <end position="86"/>
    </location>
    <ligand>
        <name>substrate</name>
    </ligand>
</feature>
<dbReference type="SUPFAM" id="SSF55681">
    <property type="entry name" value="Class II aaRS and biotin synthetases"/>
    <property type="match status" value="1"/>
</dbReference>
<comment type="subcellular location">
    <subcellularLocation>
        <location evidence="6">Cytoplasm</location>
    </subcellularLocation>
</comment>
<comment type="function">
    <text evidence="5 6 7">Catalyzes the transfer of endogenously produced octanoic acid from octanoyl-acyl-carrier-protein onto the lipoyl domains of lipoate-dependent enzymes. Lipoyl-ACP can also act as a substrate although octanoyl-ACP is likely to be the physiological substrate.</text>
</comment>
<dbReference type="EC" id="2.3.1.181" evidence="6 7"/>
<dbReference type="PANTHER" id="PTHR10993">
    <property type="entry name" value="OCTANOYLTRANSFERASE"/>
    <property type="match status" value="1"/>
</dbReference>
<evidence type="ECO:0000259" key="11">
    <source>
        <dbReference type="PROSITE" id="PS51733"/>
    </source>
</evidence>
<dbReference type="Pfam" id="PF21948">
    <property type="entry name" value="LplA-B_cat"/>
    <property type="match status" value="1"/>
</dbReference>
<feature type="binding site" evidence="6 9">
    <location>
        <begin position="146"/>
        <end position="148"/>
    </location>
    <ligand>
        <name>substrate</name>
    </ligand>
</feature>
<comment type="similarity">
    <text evidence="6 7">Belongs to the LipB family.</text>
</comment>
<dbReference type="EMBL" id="CAADFQ010000008">
    <property type="protein sequence ID" value="VFK29051.1"/>
    <property type="molecule type" value="Genomic_DNA"/>
</dbReference>
<evidence type="ECO:0000256" key="8">
    <source>
        <dbReference type="PIRSR" id="PIRSR016262-1"/>
    </source>
</evidence>
<proteinExistence type="inferred from homology"/>
<feature type="domain" description="BPL/LPL catalytic" evidence="11">
    <location>
        <begin position="40"/>
        <end position="211"/>
    </location>
</feature>
<evidence type="ECO:0000256" key="7">
    <source>
        <dbReference type="PIRNR" id="PIRNR016262"/>
    </source>
</evidence>
<dbReference type="AlphaFoldDB" id="A0A451B8R1"/>
<dbReference type="GO" id="GO:0009249">
    <property type="term" value="P:protein lipoylation"/>
    <property type="evidence" value="ECO:0007669"/>
    <property type="project" value="InterPro"/>
</dbReference>
<comment type="miscellaneous">
    <text evidence="6">In the reaction, the free carboxyl group of octanoic acid is attached via an amide linkage to the epsilon-amino group of a specific lysine residue of lipoyl domains of lipoate-dependent enzymes.</text>
</comment>
<evidence type="ECO:0000256" key="5">
    <source>
        <dbReference type="ARBA" id="ARBA00024732"/>
    </source>
</evidence>
<dbReference type="PANTHER" id="PTHR10993:SF7">
    <property type="entry name" value="LIPOYLTRANSFERASE 2, MITOCHONDRIAL-RELATED"/>
    <property type="match status" value="1"/>
</dbReference>
<evidence type="ECO:0000313" key="13">
    <source>
        <dbReference type="EMBL" id="VFK31483.1"/>
    </source>
</evidence>
<dbReference type="InterPro" id="IPR020605">
    <property type="entry name" value="Octanoyltransferase_CS"/>
</dbReference>
<sequence length="211" mass="23433">MPDNPFPSPMILPLQSRHLGIVEYETTWQAMRTFTESRDVDTVDELWFLEHSPVFTLGQASHPEHLKNPQSIPTVHTDRGGQVTYHGPGQLVVYVLMDLNRRRIGVRRLVTILEGAVIALVSEVGIEADRKPGAPGVYVAGQKLAALGLRVRRGCCYHGLSLNVEMDLSPFTRINPCGYPGLRVTQLRDLGISWPMAEAVSRLQGHLMAAF</sequence>
<comment type="pathway">
    <text evidence="1 6 7">Protein modification; protein lipoylation via endogenous pathway; protein N(6)-(lipoyl)lysine from octanoyl-[acyl-carrier-protein]: step 1/2.</text>
</comment>
<keyword evidence="4 6" id="KW-0012">Acyltransferase</keyword>
<protein>
    <recommendedName>
        <fullName evidence="6 7">Octanoyltransferase</fullName>
        <ecNumber evidence="6 7">2.3.1.181</ecNumber>
    </recommendedName>
    <alternativeName>
        <fullName evidence="6">Lipoate-protein ligase B</fullName>
    </alternativeName>
    <alternativeName>
        <fullName evidence="6">Lipoyl/octanoyl transferase</fullName>
    </alternativeName>
    <alternativeName>
        <fullName evidence="6">Octanoyl-[acyl-carrier-protein]-protein N-octanoyltransferase</fullName>
    </alternativeName>
</protein>
<evidence type="ECO:0000256" key="1">
    <source>
        <dbReference type="ARBA" id="ARBA00004821"/>
    </source>
</evidence>
<evidence type="ECO:0000256" key="10">
    <source>
        <dbReference type="PIRSR" id="PIRSR016262-3"/>
    </source>
</evidence>
<comment type="catalytic activity">
    <reaction evidence="6 7">
        <text>octanoyl-[ACP] + L-lysyl-[protein] = N(6)-octanoyl-L-lysyl-[protein] + holo-[ACP] + H(+)</text>
        <dbReference type="Rhea" id="RHEA:17665"/>
        <dbReference type="Rhea" id="RHEA-COMP:9636"/>
        <dbReference type="Rhea" id="RHEA-COMP:9685"/>
        <dbReference type="Rhea" id="RHEA-COMP:9752"/>
        <dbReference type="Rhea" id="RHEA-COMP:9928"/>
        <dbReference type="ChEBI" id="CHEBI:15378"/>
        <dbReference type="ChEBI" id="CHEBI:29969"/>
        <dbReference type="ChEBI" id="CHEBI:64479"/>
        <dbReference type="ChEBI" id="CHEBI:78463"/>
        <dbReference type="ChEBI" id="CHEBI:78809"/>
        <dbReference type="EC" id="2.3.1.181"/>
    </reaction>
</comment>
<dbReference type="Gene3D" id="3.30.930.10">
    <property type="entry name" value="Bira Bifunctional Protein, Domain 2"/>
    <property type="match status" value="1"/>
</dbReference>
<dbReference type="NCBIfam" id="NF010922">
    <property type="entry name" value="PRK14342.1"/>
    <property type="match status" value="1"/>
</dbReference>
<evidence type="ECO:0000256" key="2">
    <source>
        <dbReference type="ARBA" id="ARBA00022490"/>
    </source>
</evidence>
<dbReference type="UniPathway" id="UPA00538">
    <property type="reaction ID" value="UER00592"/>
</dbReference>
<dbReference type="PIRSF" id="PIRSF016262">
    <property type="entry name" value="LPLase"/>
    <property type="match status" value="1"/>
</dbReference>
<evidence type="ECO:0000256" key="4">
    <source>
        <dbReference type="ARBA" id="ARBA00023315"/>
    </source>
</evidence>
<evidence type="ECO:0000256" key="9">
    <source>
        <dbReference type="PIRSR" id="PIRSR016262-2"/>
    </source>
</evidence>